<dbReference type="Proteomes" id="UP000660554">
    <property type="component" value="Unassembled WGS sequence"/>
</dbReference>
<comment type="caution">
    <text evidence="1">The sequence shown here is derived from an EMBL/GenBank/DDBJ whole genome shotgun (WGS) entry which is preliminary data.</text>
</comment>
<name>A0ABQ3NQB1_STRVG</name>
<reference evidence="2" key="1">
    <citation type="submission" date="2020-09" db="EMBL/GenBank/DDBJ databases">
        <title>Whole genome shotgun sequence of Streptomyces cinnamonensis NBRC 15873.</title>
        <authorList>
            <person name="Komaki H."/>
            <person name="Tamura T."/>
        </authorList>
    </citation>
    <scope>NUCLEOTIDE SEQUENCE [LARGE SCALE GENOMIC DNA]</scope>
    <source>
        <strain evidence="2">NBRC 15873</strain>
    </source>
</reference>
<evidence type="ECO:0000313" key="2">
    <source>
        <dbReference type="Proteomes" id="UP000660554"/>
    </source>
</evidence>
<accession>A0ABQ3NQB1</accession>
<protein>
    <submittedName>
        <fullName evidence="1">Uncharacterized protein</fullName>
    </submittedName>
</protein>
<organism evidence="1 2">
    <name type="scientific">Streptomyces virginiae</name>
    <name type="common">Streptomyces cinnamonensis</name>
    <dbReference type="NCBI Taxonomy" id="1961"/>
    <lineage>
        <taxon>Bacteria</taxon>
        <taxon>Bacillati</taxon>
        <taxon>Actinomycetota</taxon>
        <taxon>Actinomycetes</taxon>
        <taxon>Kitasatosporales</taxon>
        <taxon>Streptomycetaceae</taxon>
        <taxon>Streptomyces</taxon>
    </lineage>
</organism>
<dbReference type="EMBL" id="BNDV01000008">
    <property type="protein sequence ID" value="GHI14929.1"/>
    <property type="molecule type" value="Genomic_DNA"/>
</dbReference>
<evidence type="ECO:0000313" key="1">
    <source>
        <dbReference type="EMBL" id="GHI14929.1"/>
    </source>
</evidence>
<gene>
    <name evidence="1" type="ORF">Scinn_43920</name>
</gene>
<keyword evidence="2" id="KW-1185">Reference proteome</keyword>
<sequence>MLATCFFLDIKISLEWSTRIPRMSASREFDLPGVSVRLMAERFICLQIAVSGRGEKATDIRGLTYSHAGGRLCRAWWGRVAVARNGVCGASVPRLRGSGGPGAAVGFRARGGGWGVGWGAACLAGLGPGGGPGVGLGGTG</sequence>
<proteinExistence type="predicted"/>